<gene>
    <name evidence="2" type="ORF">MUK42_19885</name>
</gene>
<organism evidence="2 3">
    <name type="scientific">Musa troglodytarum</name>
    <name type="common">fe'i banana</name>
    <dbReference type="NCBI Taxonomy" id="320322"/>
    <lineage>
        <taxon>Eukaryota</taxon>
        <taxon>Viridiplantae</taxon>
        <taxon>Streptophyta</taxon>
        <taxon>Embryophyta</taxon>
        <taxon>Tracheophyta</taxon>
        <taxon>Spermatophyta</taxon>
        <taxon>Magnoliopsida</taxon>
        <taxon>Liliopsida</taxon>
        <taxon>Zingiberales</taxon>
        <taxon>Musaceae</taxon>
        <taxon>Musa</taxon>
    </lineage>
</organism>
<feature type="region of interest" description="Disordered" evidence="1">
    <location>
        <begin position="1"/>
        <end position="37"/>
    </location>
</feature>
<reference evidence="2" key="1">
    <citation type="submission" date="2022-05" db="EMBL/GenBank/DDBJ databases">
        <title>The Musa troglodytarum L. genome provides insights into the mechanism of non-climacteric behaviour and enrichment of carotenoids.</title>
        <authorList>
            <person name="Wang J."/>
        </authorList>
    </citation>
    <scope>NUCLEOTIDE SEQUENCE</scope>
    <source>
        <tissue evidence="2">Leaf</tissue>
    </source>
</reference>
<evidence type="ECO:0000313" key="2">
    <source>
        <dbReference type="EMBL" id="URE04135.1"/>
    </source>
</evidence>
<dbReference type="AlphaFoldDB" id="A0A9E7FXE5"/>
<evidence type="ECO:0000256" key="1">
    <source>
        <dbReference type="SAM" id="MobiDB-lite"/>
    </source>
</evidence>
<sequence length="216" mass="23960">MTARSESVTPGEVKLKETWKPVGHPAKHGGAGPGSEAAALRTLKAEPALTDEPEQVPLLLLLQPREHSPKLVVGKGVIDADPCPLLLRPIPSIQPRRGHVRSGNRGVDRIQMDFGLRNPNRSRPGRGLLLAVSLPLNLFYLRLVNDYDRRNNNVDNCATWGVRQAKIDESITRSGWTRYHVPVLGFPPLGPRKPRALHEFVIVLSRNTEIAGRRTR</sequence>
<accession>A0A9E7FXE5</accession>
<evidence type="ECO:0000313" key="3">
    <source>
        <dbReference type="Proteomes" id="UP001055439"/>
    </source>
</evidence>
<dbReference type="Proteomes" id="UP001055439">
    <property type="component" value="Chromosome 5"/>
</dbReference>
<keyword evidence="3" id="KW-1185">Reference proteome</keyword>
<name>A0A9E7FXE5_9LILI</name>
<proteinExistence type="predicted"/>
<protein>
    <submittedName>
        <fullName evidence="2">Uncharacterized protein</fullName>
    </submittedName>
</protein>
<dbReference type="EMBL" id="CP097507">
    <property type="protein sequence ID" value="URE04135.1"/>
    <property type="molecule type" value="Genomic_DNA"/>
</dbReference>